<feature type="signal peptide" evidence="9">
    <location>
        <begin position="1"/>
        <end position="29"/>
    </location>
</feature>
<keyword evidence="8" id="KW-1133">Transmembrane helix</keyword>
<feature type="region of interest" description="Disordered" evidence="7">
    <location>
        <begin position="135"/>
        <end position="207"/>
    </location>
</feature>
<dbReference type="Gene3D" id="2.60.40.740">
    <property type="match status" value="5"/>
</dbReference>
<dbReference type="Pfam" id="PF17961">
    <property type="entry name" value="Big_8"/>
    <property type="match status" value="1"/>
</dbReference>
<gene>
    <name evidence="14" type="ORF">FZC83_16955</name>
</gene>
<dbReference type="InterPro" id="IPR041171">
    <property type="entry name" value="SDR_Ig"/>
</dbReference>
<evidence type="ECO:0000256" key="9">
    <source>
        <dbReference type="SAM" id="SignalP"/>
    </source>
</evidence>
<dbReference type="Proteomes" id="UP000322997">
    <property type="component" value="Unassembled WGS sequence"/>
</dbReference>
<accession>A0A5D4RRS3</accession>
<comment type="caution">
    <text evidence="14">The sequence shown here is derived from an EMBL/GenBank/DDBJ whole genome shotgun (WGS) entry which is preliminary data.</text>
</comment>
<evidence type="ECO:0000256" key="2">
    <source>
        <dbReference type="ARBA" id="ARBA00007257"/>
    </source>
</evidence>
<evidence type="ECO:0000256" key="4">
    <source>
        <dbReference type="ARBA" id="ARBA00022525"/>
    </source>
</evidence>
<evidence type="ECO:0000313" key="15">
    <source>
        <dbReference type="Proteomes" id="UP000322997"/>
    </source>
</evidence>
<evidence type="ECO:0000259" key="13">
    <source>
        <dbReference type="Pfam" id="PF17961"/>
    </source>
</evidence>
<dbReference type="PANTHER" id="PTHR36108">
    <property type="entry name" value="COLOSSIN-B-RELATED"/>
    <property type="match status" value="1"/>
</dbReference>
<feature type="compositionally biased region" description="Polar residues" evidence="7">
    <location>
        <begin position="2029"/>
        <end position="2042"/>
    </location>
</feature>
<keyword evidence="3" id="KW-0134">Cell wall</keyword>
<dbReference type="InterPro" id="IPR041033">
    <property type="entry name" value="SpaA_PFL_dom_1"/>
</dbReference>
<evidence type="ECO:0000256" key="8">
    <source>
        <dbReference type="SAM" id="Phobius"/>
    </source>
</evidence>
<keyword evidence="5 9" id="KW-0732">Signal</keyword>
<feature type="domain" description="SpaA-like prealbumin fold" evidence="12">
    <location>
        <begin position="1533"/>
        <end position="1619"/>
    </location>
</feature>
<dbReference type="RefSeq" id="WP_148985780.1">
    <property type="nucleotide sequence ID" value="NZ_JBNILK010000005.1"/>
</dbReference>
<dbReference type="Pfam" id="PF17802">
    <property type="entry name" value="SpaA"/>
    <property type="match status" value="10"/>
</dbReference>
<feature type="chain" id="PRO_5022692634" evidence="9">
    <location>
        <begin position="30"/>
        <end position="2078"/>
    </location>
</feature>
<dbReference type="InterPro" id="IPR008966">
    <property type="entry name" value="Adhesion_dom_sf"/>
</dbReference>
<dbReference type="SUPFAM" id="SSF49478">
    <property type="entry name" value="Cna protein B-type domain"/>
    <property type="match status" value="10"/>
</dbReference>
<evidence type="ECO:0000256" key="5">
    <source>
        <dbReference type="ARBA" id="ARBA00022729"/>
    </source>
</evidence>
<dbReference type="GO" id="GO:0005518">
    <property type="term" value="F:collagen binding"/>
    <property type="evidence" value="ECO:0007669"/>
    <property type="project" value="InterPro"/>
</dbReference>
<dbReference type="SUPFAM" id="SSF49401">
    <property type="entry name" value="Bacterial adhesins"/>
    <property type="match status" value="7"/>
</dbReference>
<feature type="domain" description="Collagen binding" evidence="11">
    <location>
        <begin position="638"/>
        <end position="745"/>
    </location>
</feature>
<feature type="domain" description="Collagen binding" evidence="11">
    <location>
        <begin position="507"/>
        <end position="615"/>
    </location>
</feature>
<evidence type="ECO:0000259" key="11">
    <source>
        <dbReference type="Pfam" id="PF05737"/>
    </source>
</evidence>
<feature type="compositionally biased region" description="Acidic residues" evidence="7">
    <location>
        <begin position="138"/>
        <end position="151"/>
    </location>
</feature>
<feature type="domain" description="SpaA-like prealbumin fold" evidence="12">
    <location>
        <begin position="1163"/>
        <end position="1247"/>
    </location>
</feature>
<evidence type="ECO:0000256" key="7">
    <source>
        <dbReference type="SAM" id="MobiDB-lite"/>
    </source>
</evidence>
<feature type="domain" description="SpaA-like prealbumin fold" evidence="12">
    <location>
        <begin position="1256"/>
        <end position="1337"/>
    </location>
</feature>
<dbReference type="Pfam" id="PF05737">
    <property type="entry name" value="Collagen_bind"/>
    <property type="match status" value="5"/>
</dbReference>
<feature type="domain" description="SDR-like Ig" evidence="13">
    <location>
        <begin position="239"/>
        <end position="333"/>
    </location>
</feature>
<keyword evidence="8" id="KW-0472">Membrane</keyword>
<evidence type="ECO:0000256" key="3">
    <source>
        <dbReference type="ARBA" id="ARBA00022512"/>
    </source>
</evidence>
<dbReference type="InterPro" id="IPR013783">
    <property type="entry name" value="Ig-like_fold"/>
</dbReference>
<feature type="domain" description="SpaA-like prealbumin fold" evidence="12">
    <location>
        <begin position="1440"/>
        <end position="1527"/>
    </location>
</feature>
<dbReference type="PANTHER" id="PTHR36108:SF13">
    <property type="entry name" value="COLOSSIN-B-RELATED"/>
    <property type="match status" value="1"/>
</dbReference>
<keyword evidence="4" id="KW-0964">Secreted</keyword>
<dbReference type="Gene3D" id="2.60.40.10">
    <property type="entry name" value="Immunoglobulins"/>
    <property type="match status" value="10"/>
</dbReference>
<keyword evidence="6" id="KW-0572">Peptidoglycan-anchor</keyword>
<feature type="region of interest" description="Disordered" evidence="7">
    <location>
        <begin position="1990"/>
        <end position="2042"/>
    </location>
</feature>
<dbReference type="GO" id="GO:0007155">
    <property type="term" value="P:cell adhesion"/>
    <property type="evidence" value="ECO:0007669"/>
    <property type="project" value="InterPro"/>
</dbReference>
<evidence type="ECO:0000256" key="6">
    <source>
        <dbReference type="ARBA" id="ARBA00023088"/>
    </source>
</evidence>
<dbReference type="Gene3D" id="2.60.40.1280">
    <property type="match status" value="2"/>
</dbReference>
<feature type="domain" description="SpaA-like prealbumin fold" evidence="12">
    <location>
        <begin position="1064"/>
        <end position="1139"/>
    </location>
</feature>
<feature type="transmembrane region" description="Helical" evidence="8">
    <location>
        <begin position="2049"/>
        <end position="2070"/>
    </location>
</feature>
<reference evidence="14 15" key="1">
    <citation type="submission" date="2019-08" db="EMBL/GenBank/DDBJ databases">
        <title>Bacillus genomes from the desert of Cuatro Cienegas, Coahuila.</title>
        <authorList>
            <person name="Olmedo-Alvarez G."/>
        </authorList>
    </citation>
    <scope>NUCLEOTIDE SEQUENCE [LARGE SCALE GENOMIC DNA]</scope>
    <source>
        <strain evidence="14 15">CH108_3D</strain>
    </source>
</reference>
<dbReference type="NCBIfam" id="TIGR01167">
    <property type="entry name" value="LPXTG_anchor"/>
    <property type="match status" value="1"/>
</dbReference>
<dbReference type="InterPro" id="IPR019931">
    <property type="entry name" value="LPXTG_anchor"/>
</dbReference>
<feature type="domain" description="SpaA-like prealbumin fold" evidence="12">
    <location>
        <begin position="1904"/>
        <end position="1992"/>
    </location>
</feature>
<evidence type="ECO:0000259" key="12">
    <source>
        <dbReference type="Pfam" id="PF17802"/>
    </source>
</evidence>
<feature type="domain" description="Gram-positive cocci surface proteins LPxTG" evidence="10">
    <location>
        <begin position="2038"/>
        <end position="2074"/>
    </location>
</feature>
<feature type="domain" description="Collagen binding" evidence="11">
    <location>
        <begin position="359"/>
        <end position="480"/>
    </location>
</feature>
<dbReference type="Pfam" id="PF00746">
    <property type="entry name" value="Gram_pos_anchor"/>
    <property type="match status" value="1"/>
</dbReference>
<sequence>MKRSLSVSLIVMLILQTLATGIFSPRAQAQGTAEDLFQTVEYVTDEGETVQNDGSQNITSMNVQWTLEGSTVAADQPYHKEIPEPLKVELAQEGELLAGDEAIGRYTADGEGLKVVFNEAVADHPEANGKISISVVSEVEEVEPPVEEETEAPGNEEVKEPEAEAPAEEDAVKEETVEDETAEADAPAKEEVKEEDEKEKKEEVKKSAAVDGIITENILTKATLSFEDRQGNPQDKPTVDSLVSVKYEWALKNGHGYKGGDMFKFNMPPELKIYDEIVRSEMRFNDEIVGYFSVNKQGEATVEFTDFIEQFSNIKGTLEVWTELDKETIVTEDKTIVITPIEGQESITIEIDYPSKGADVSKKGEPNRDYNAETIKWTVDFNKNLGDLKNARLEDPIQEGQELKEGSIKLYHLETKLNGETTLSAEVSPGDYTIGKTSNGQDFAIDFNDDIHLAYRLVYETNVTDEDQTDFKNKATLISDGGEKSAEATVKVQRGQPLQKRVVGYDAAKQLITWEVRYNYNQKNIAQKDAVLEDFFNGSQELLKDTLTVNEITINENGNEAGSTPFTNYDVVDKSDGNRNGFTLQFNQDIDAAYKITYQTKSIDRVYENENIVNEVTTGEIRKDAGQTIGQQILFKHHGSPNYKDKTIPWTINFNLDEQLMKNVVLKDDFTNKGLTFKQDTLKIETKGKTLVEGTDYTLEEVEDGFEIVFLKEISTAHRITYTTAFDYEKRADSGKKYLENKAELFWKDEQGKDRTLEAISRFTPDSYTQFNGFKNGSYNAVDKLLTWNVGVNYNLKQIDQLRVVDYMQGNQKLVENSIAVYRMDLTGGGNGTRDGERVPASEYTVKMINNDKGEQGFEIIFKNPVHSPYKITYKTSVKDVSLVQASYKNTATVYNGEKKETDLNASVSIPNGDTYTAKSGKQNGKVIDWKININFGQSTVQKARILDTPSPNQMLIKDSFKLYSTTVEVNGNVKKKDELTEGEDYVLTLKEDPDSFTIDFKEDVSTPYILEYQSLILEKVGGKVSNTVDFKGENAREDVKKGEASIIVQRTGGKGDGSGEVGGLKVKKVDKETGDVLKGATFSLKDPVSGVTIATATSDQDGIATFNRLLYGDYTLMEESAPDGYLKGFESKEVTIDQPYDPKDDTKPGNTITVDNTKIKQQVELTKIDEETKSVLPGAIFDLKNSKGEVVRSDLKTDESGKIVVKDLEPDTYTFVEKQAPDGYKGSGKEYEVTIKKDQTESTTITVTNEIIRGGVELTKVSEDGTTLKDAVFKLVGVDVDERRDNLTTDEDGKLVITDLRPGSYELIETQAPKGHDLKSEPLTFEIVKGQTEHLKLTFENDQTTGSVRILKVGEEGKKLEDVTFDLQKENGEELRKGLTTDANGILLVEDLKPGNYKLVEKQTLDGYLVGKDPVHPFTIELGQEKTLEITITNDLKRGAVELTKLGEDKEKLADAVFKLLDADGKEVKTDLKTDESGTITVTDLLPGTYSFVETAAPKGHVLDETPLTFAIPFDPKEPVKITKENERSTSSVVLEKMGEDDKLLEGVTFDLVRENGEPVQGGTGLKTNAEGKIQFDGLKPGKYQFIETASIDGYVLGTGPISFEIKLGQETATEVKAVNELKTGSVQLQKVGEEQEALEGAEFTLRNKETGKEWKGLTTDEGGIITVDNLKPGHYQFIETKAPFGHVLDDTPVDVEVVFDPDQELPATVTMENERATGSVILTKKGEEGNTLEGVKFDLWRTDGTLIAEDLTTDENGVLKVDDLKPGSYQFVETETLVGYDLPSEPIPFEIELGQETALNVEVINDLTTGSVLLTKIDEEGYLLEGALFDLTDGEGNVLATDLETDEDGELFIDGLKPGNYQLIETQAPYGYELDDEPIPFEIVKGQQETLEIVFENLMILGNLKILKVDSQTDRKLQGAEFDILDENGEILLSVATDEEGEAYIEGLVPGTYSLVETKAPDGYVASNEPIPFTVEVGQEGVITIVVKNDAKEKPPVPEEPEKPTTPSEPTTPTKPSGPSEPASGTPMDSTPSGTPKNTLPYTGEEWMRYLMYAGLLFISAGTIVISARRKRGIEE</sequence>
<feature type="compositionally biased region" description="Basic and acidic residues" evidence="7">
    <location>
        <begin position="198"/>
        <end position="207"/>
    </location>
</feature>
<feature type="domain" description="Collagen binding" evidence="11">
    <location>
        <begin position="773"/>
        <end position="898"/>
    </location>
</feature>
<feature type="compositionally biased region" description="Basic and acidic residues" evidence="7">
    <location>
        <begin position="1991"/>
        <end position="2005"/>
    </location>
</feature>
<evidence type="ECO:0000259" key="10">
    <source>
        <dbReference type="Pfam" id="PF00746"/>
    </source>
</evidence>
<feature type="compositionally biased region" description="Low complexity" evidence="7">
    <location>
        <begin position="2007"/>
        <end position="2024"/>
    </location>
</feature>
<feature type="domain" description="SpaA-like prealbumin fold" evidence="12">
    <location>
        <begin position="1812"/>
        <end position="1895"/>
    </location>
</feature>
<dbReference type="InterPro" id="IPR011252">
    <property type="entry name" value="Fibrogen-bd_dom1"/>
</dbReference>
<comment type="similarity">
    <text evidence="2">Belongs to the serine-aspartate repeat-containing protein (SDr) family.</text>
</comment>
<dbReference type="InterPro" id="IPR008456">
    <property type="entry name" value="Collagen-bd_dom"/>
</dbReference>
<feature type="domain" description="Collagen binding" evidence="11">
    <location>
        <begin position="923"/>
        <end position="1038"/>
    </location>
</feature>
<feature type="domain" description="SpaA-like prealbumin fold" evidence="12">
    <location>
        <begin position="1720"/>
        <end position="1799"/>
    </location>
</feature>
<proteinExistence type="inferred from homology"/>
<feature type="compositionally biased region" description="Acidic residues" evidence="7">
    <location>
        <begin position="163"/>
        <end position="183"/>
    </location>
</feature>
<organism evidence="14 15">
    <name type="scientific">Rossellomorea marisflavi</name>
    <dbReference type="NCBI Taxonomy" id="189381"/>
    <lineage>
        <taxon>Bacteria</taxon>
        <taxon>Bacillati</taxon>
        <taxon>Bacillota</taxon>
        <taxon>Bacilli</taxon>
        <taxon>Bacillales</taxon>
        <taxon>Bacillaceae</taxon>
        <taxon>Rossellomorea</taxon>
    </lineage>
</organism>
<comment type="subcellular location">
    <subcellularLocation>
        <location evidence="1">Secreted</location>
        <location evidence="1">Cell wall</location>
        <topology evidence="1">Peptidoglycan-anchor</topology>
    </subcellularLocation>
</comment>
<dbReference type="EMBL" id="VTEQ01000005">
    <property type="protein sequence ID" value="TYS52518.1"/>
    <property type="molecule type" value="Genomic_DNA"/>
</dbReference>
<evidence type="ECO:0000313" key="14">
    <source>
        <dbReference type="EMBL" id="TYS52518.1"/>
    </source>
</evidence>
<protein>
    <submittedName>
        <fullName evidence="14">LPXTG cell wall anchor domain-containing protein</fullName>
    </submittedName>
</protein>
<feature type="domain" description="SpaA-like prealbumin fold" evidence="12">
    <location>
        <begin position="1626"/>
        <end position="1716"/>
    </location>
</feature>
<name>A0A5D4RRS3_9BACI</name>
<feature type="domain" description="SpaA-like prealbumin fold" evidence="12">
    <location>
        <begin position="1347"/>
        <end position="1436"/>
    </location>
</feature>
<keyword evidence="8" id="KW-0812">Transmembrane</keyword>
<evidence type="ECO:0000256" key="1">
    <source>
        <dbReference type="ARBA" id="ARBA00004168"/>
    </source>
</evidence>